<dbReference type="AlphaFoldDB" id="A0A8T4IZX6"/>
<evidence type="ECO:0000256" key="1">
    <source>
        <dbReference type="SAM" id="Coils"/>
    </source>
</evidence>
<feature type="coiled-coil region" evidence="1">
    <location>
        <begin position="6"/>
        <end position="33"/>
    </location>
</feature>
<protein>
    <submittedName>
        <fullName evidence="2">Uncharacterized protein</fullName>
    </submittedName>
</protein>
<sequence length="64" mass="6981">MENPKLELAAKRHREAEAVLKAAREDLRTEALEALRAGADPSEVGRVSGLSRADVRKLRKEAGS</sequence>
<organism evidence="2 3">
    <name type="scientific">Streptomyces daliensis</name>
    <dbReference type="NCBI Taxonomy" id="299421"/>
    <lineage>
        <taxon>Bacteria</taxon>
        <taxon>Bacillati</taxon>
        <taxon>Actinomycetota</taxon>
        <taxon>Actinomycetes</taxon>
        <taxon>Kitasatosporales</taxon>
        <taxon>Streptomycetaceae</taxon>
        <taxon>Streptomyces</taxon>
    </lineage>
</organism>
<proteinExistence type="predicted"/>
<comment type="caution">
    <text evidence="2">The sequence shown here is derived from an EMBL/GenBank/DDBJ whole genome shotgun (WGS) entry which is preliminary data.</text>
</comment>
<evidence type="ECO:0000313" key="3">
    <source>
        <dbReference type="Proteomes" id="UP000675554"/>
    </source>
</evidence>
<keyword evidence="1" id="KW-0175">Coiled coil</keyword>
<gene>
    <name evidence="2" type="ORF">KDA82_34510</name>
</gene>
<name>A0A8T4IZX6_9ACTN</name>
<accession>A0A8T4IZX6</accession>
<reference evidence="2" key="1">
    <citation type="submission" date="2021-04" db="EMBL/GenBank/DDBJ databases">
        <title>Sequencing of actinobacteria type strains.</title>
        <authorList>
            <person name="Nguyen G.-S."/>
            <person name="Wentzel A."/>
        </authorList>
    </citation>
    <scope>NUCLEOTIDE SEQUENCE</scope>
    <source>
        <strain evidence="2">DSM 42095</strain>
    </source>
</reference>
<dbReference type="EMBL" id="JAGSMN010001159">
    <property type="protein sequence ID" value="MBR7678011.1"/>
    <property type="molecule type" value="Genomic_DNA"/>
</dbReference>
<evidence type="ECO:0000313" key="2">
    <source>
        <dbReference type="EMBL" id="MBR7678011.1"/>
    </source>
</evidence>
<dbReference type="Proteomes" id="UP000675554">
    <property type="component" value="Unassembled WGS sequence"/>
</dbReference>
<keyword evidence="3" id="KW-1185">Reference proteome</keyword>